<protein>
    <recommendedName>
        <fullName evidence="3">Mab-21-like nucleotidyltransferase domain-containing protein</fullName>
    </recommendedName>
</protein>
<dbReference type="Proteomes" id="UP000507470">
    <property type="component" value="Unassembled WGS sequence"/>
</dbReference>
<reference evidence="1 2" key="1">
    <citation type="submission" date="2020-06" db="EMBL/GenBank/DDBJ databases">
        <authorList>
            <person name="Li R."/>
            <person name="Bekaert M."/>
        </authorList>
    </citation>
    <scope>NUCLEOTIDE SEQUENCE [LARGE SCALE GENOMIC DNA]</scope>
    <source>
        <strain evidence="2">wild</strain>
    </source>
</reference>
<name>A0A6J8AG00_MYTCO</name>
<organism evidence="1 2">
    <name type="scientific">Mytilus coruscus</name>
    <name type="common">Sea mussel</name>
    <dbReference type="NCBI Taxonomy" id="42192"/>
    <lineage>
        <taxon>Eukaryota</taxon>
        <taxon>Metazoa</taxon>
        <taxon>Spiralia</taxon>
        <taxon>Lophotrochozoa</taxon>
        <taxon>Mollusca</taxon>
        <taxon>Bivalvia</taxon>
        <taxon>Autobranchia</taxon>
        <taxon>Pteriomorphia</taxon>
        <taxon>Mytilida</taxon>
        <taxon>Mytiloidea</taxon>
        <taxon>Mytilidae</taxon>
        <taxon>Mytilinae</taxon>
        <taxon>Mytilus</taxon>
    </lineage>
</organism>
<dbReference type="AlphaFoldDB" id="A0A6J8AG00"/>
<dbReference type="EMBL" id="CACVKT020001288">
    <property type="protein sequence ID" value="CAC5366528.1"/>
    <property type="molecule type" value="Genomic_DNA"/>
</dbReference>
<evidence type="ECO:0000313" key="2">
    <source>
        <dbReference type="Proteomes" id="UP000507470"/>
    </source>
</evidence>
<evidence type="ECO:0008006" key="3">
    <source>
        <dbReference type="Google" id="ProtNLM"/>
    </source>
</evidence>
<sequence length="309" mass="35550">MMYITILDSYSEVNNRLKFELKIGTEDHVKQIRLCNAVRDYLSNIENGIQITSGSFGEGLDMRGSDLDIMFVKRDIEVYDVNPCLNQHTSYVLMDTDDVKPGFSLLRLEYSSNQTLFDKCVQFEGKLYLSSSLWKQRYVEHFFNHGPCISDTYGQNDFAECLHCKTWVPAARHWITRSNNSWPSYNVKQKCQDTIQDLQLVINEMYQLVINLNSKAGAFDLLGVALQILCDTESARLAFLQSVELHNTPSDTPAAKRLLLIGSLPYICVMLSDRYYDLNDLLMSAEIIKVYENLRNVLSVFPTKRISWT</sequence>
<proteinExistence type="predicted"/>
<gene>
    <name evidence="1" type="ORF">MCOR_6787</name>
</gene>
<keyword evidence="2" id="KW-1185">Reference proteome</keyword>
<accession>A0A6J8AG00</accession>
<evidence type="ECO:0000313" key="1">
    <source>
        <dbReference type="EMBL" id="CAC5366528.1"/>
    </source>
</evidence>